<name>A0A2P5CQP6_PARAD</name>
<evidence type="ECO:0000313" key="2">
    <source>
        <dbReference type="Proteomes" id="UP000237105"/>
    </source>
</evidence>
<proteinExistence type="predicted"/>
<protein>
    <submittedName>
        <fullName evidence="1">Uncharacterized protein</fullName>
    </submittedName>
</protein>
<sequence length="331" mass="38490">MEEKIEISTGEDSQISRTISSEMKEEKIVRACSSESMPKLNEDSVVYLDDIEEFRFSTTKDEDSPDSTLFSFKSSVQFEKDSFESSYVKITSEEYGSSIKSEKLGMIKTQRACSLSRRKRTRRLVFHDIQIMDIESIKYYVKQPYKKDFQHRQRKQGKNILVEESERRLDQFRGSERAVTYSSRNHRCDQKRSSCSCCSNHKLDTSCSLESPCNFRPEDDVNDCRVMPFRKEKNVIGRDYCKDHLSWNESKGIEDKYSGLQGGQASHFRISKDSVSYLRAAVTMPLDRPKDNAKDDFHRSQSAKHFHPKLPDYDDIKAVDGGFVNNKFRKN</sequence>
<keyword evidence="2" id="KW-1185">Reference proteome</keyword>
<reference evidence="2" key="1">
    <citation type="submission" date="2016-06" db="EMBL/GenBank/DDBJ databases">
        <title>Parallel loss of symbiosis genes in relatives of nitrogen-fixing non-legume Parasponia.</title>
        <authorList>
            <person name="Van Velzen R."/>
            <person name="Holmer R."/>
            <person name="Bu F."/>
            <person name="Rutten L."/>
            <person name="Van Zeijl A."/>
            <person name="Liu W."/>
            <person name="Santuari L."/>
            <person name="Cao Q."/>
            <person name="Sharma T."/>
            <person name="Shen D."/>
            <person name="Roswanjaya Y."/>
            <person name="Wardhani T."/>
            <person name="Kalhor M.S."/>
            <person name="Jansen J."/>
            <person name="Van den Hoogen J."/>
            <person name="Gungor B."/>
            <person name="Hartog M."/>
            <person name="Hontelez J."/>
            <person name="Verver J."/>
            <person name="Yang W.-C."/>
            <person name="Schijlen E."/>
            <person name="Repin R."/>
            <person name="Schilthuizen M."/>
            <person name="Schranz E."/>
            <person name="Heidstra R."/>
            <person name="Miyata K."/>
            <person name="Fedorova E."/>
            <person name="Kohlen W."/>
            <person name="Bisseling T."/>
            <person name="Smit S."/>
            <person name="Geurts R."/>
        </authorList>
    </citation>
    <scope>NUCLEOTIDE SEQUENCE [LARGE SCALE GENOMIC DNA]</scope>
    <source>
        <strain evidence="2">cv. WU1-14</strain>
    </source>
</reference>
<evidence type="ECO:0000313" key="1">
    <source>
        <dbReference type="EMBL" id="PON63336.1"/>
    </source>
</evidence>
<organism evidence="1 2">
    <name type="scientific">Parasponia andersonii</name>
    <name type="common">Sponia andersonii</name>
    <dbReference type="NCBI Taxonomy" id="3476"/>
    <lineage>
        <taxon>Eukaryota</taxon>
        <taxon>Viridiplantae</taxon>
        <taxon>Streptophyta</taxon>
        <taxon>Embryophyta</taxon>
        <taxon>Tracheophyta</taxon>
        <taxon>Spermatophyta</taxon>
        <taxon>Magnoliopsida</taxon>
        <taxon>eudicotyledons</taxon>
        <taxon>Gunneridae</taxon>
        <taxon>Pentapetalae</taxon>
        <taxon>rosids</taxon>
        <taxon>fabids</taxon>
        <taxon>Rosales</taxon>
        <taxon>Cannabaceae</taxon>
        <taxon>Parasponia</taxon>
    </lineage>
</organism>
<dbReference type="OrthoDB" id="29853at2759"/>
<dbReference type="AlphaFoldDB" id="A0A2P5CQP6"/>
<gene>
    <name evidence="1" type="ORF">PanWU01x14_132460</name>
</gene>
<comment type="caution">
    <text evidence="1">The sequence shown here is derived from an EMBL/GenBank/DDBJ whole genome shotgun (WGS) entry which is preliminary data.</text>
</comment>
<dbReference type="STRING" id="3476.A0A2P5CQP6"/>
<dbReference type="Proteomes" id="UP000237105">
    <property type="component" value="Unassembled WGS sequence"/>
</dbReference>
<accession>A0A2P5CQP6</accession>
<dbReference type="EMBL" id="JXTB01000105">
    <property type="protein sequence ID" value="PON63336.1"/>
    <property type="molecule type" value="Genomic_DNA"/>
</dbReference>